<reference evidence="7" key="1">
    <citation type="journal article" date="2019" name="Int. J. Syst. Evol. Microbiol.">
        <title>The Global Catalogue of Microorganisms (GCM) 10K type strain sequencing project: providing services to taxonomists for standard genome sequencing and annotation.</title>
        <authorList>
            <consortium name="The Broad Institute Genomics Platform"/>
            <consortium name="The Broad Institute Genome Sequencing Center for Infectious Disease"/>
            <person name="Wu L."/>
            <person name="Ma J."/>
        </authorList>
    </citation>
    <scope>NUCLEOTIDE SEQUENCE [LARGE SCALE GENOMIC DNA]</scope>
    <source>
        <strain evidence="7">CGMCC 1.16619</strain>
    </source>
</reference>
<evidence type="ECO:0000313" key="6">
    <source>
        <dbReference type="EMBL" id="MFC5525841.1"/>
    </source>
</evidence>
<organism evidence="6 7">
    <name type="scientific">Rhodanobacter ginsengisoli</name>
    <dbReference type="NCBI Taxonomy" id="418646"/>
    <lineage>
        <taxon>Bacteria</taxon>
        <taxon>Pseudomonadati</taxon>
        <taxon>Pseudomonadota</taxon>
        <taxon>Gammaproteobacteria</taxon>
        <taxon>Lysobacterales</taxon>
        <taxon>Rhodanobacteraceae</taxon>
        <taxon>Rhodanobacter</taxon>
    </lineage>
</organism>
<dbReference type="PANTHER" id="PTHR30386">
    <property type="entry name" value="MEMBRANE FUSION SUBUNIT OF EMRAB-TOLC MULTIDRUG EFFLUX PUMP"/>
    <property type="match status" value="1"/>
</dbReference>
<protein>
    <submittedName>
        <fullName evidence="6">HlyD family secretion protein</fullName>
    </submittedName>
</protein>
<sequence length="390" mass="42764">MPPHNRAGDGVTHSRYRIQTMHQEVDDNTKAPDTGHGPAAATRTARERLRRPLMLALPVVLALGGAIWFLAGARYVTTDDAFVRAARDSINARVSGQVVEIRVKDNQRVRKGQLLFRVDPQPYRITVAQAQARLASARLQIRALKATYRQQLADSLSARDAADFDRREFARKKGLLASNFASRAAYERAETDFKVARQHLASVQQQVARTVAGLDGDPDIDVDQHPTVREARAQLDRARLDLSYTNVVAPDDGIVTKVDDLQVGDFVHGGAPVFSMISSRDVWIEANFRETGLTRMRPGQPATVAVDAYPGHPFHAHVVSMSPGTGSDLSVLPPENATGNWVKVVQRLPVRLELDAPDARWPLYSGISVTARVDTGAQRTPVGTVADARL</sequence>
<comment type="caution">
    <text evidence="6">The sequence shown here is derived from an EMBL/GenBank/DDBJ whole genome shotgun (WGS) entry which is preliminary data.</text>
</comment>
<keyword evidence="3" id="KW-0472">Membrane</keyword>
<feature type="domain" description="Multidrug resistance protein MdtA-like barrel-sandwich hybrid" evidence="4">
    <location>
        <begin position="89"/>
        <end position="273"/>
    </location>
</feature>
<evidence type="ECO:0000259" key="4">
    <source>
        <dbReference type="Pfam" id="PF25917"/>
    </source>
</evidence>
<dbReference type="PANTHER" id="PTHR30386:SF19">
    <property type="entry name" value="MULTIDRUG EXPORT PROTEIN EMRA-RELATED"/>
    <property type="match status" value="1"/>
</dbReference>
<dbReference type="SUPFAM" id="SSF111369">
    <property type="entry name" value="HlyD-like secretion proteins"/>
    <property type="match status" value="2"/>
</dbReference>
<evidence type="ECO:0000259" key="5">
    <source>
        <dbReference type="Pfam" id="PF25954"/>
    </source>
</evidence>
<keyword evidence="7" id="KW-1185">Reference proteome</keyword>
<dbReference type="Gene3D" id="2.40.50.100">
    <property type="match status" value="1"/>
</dbReference>
<dbReference type="EMBL" id="JBHSNF010000001">
    <property type="protein sequence ID" value="MFC5525841.1"/>
    <property type="molecule type" value="Genomic_DNA"/>
</dbReference>
<dbReference type="InterPro" id="IPR058625">
    <property type="entry name" value="MdtA-like_BSH"/>
</dbReference>
<gene>
    <name evidence="6" type="ORF">ACFPPA_08820</name>
</gene>
<feature type="transmembrane region" description="Helical" evidence="3">
    <location>
        <begin position="53"/>
        <end position="71"/>
    </location>
</feature>
<feature type="domain" description="CusB-like beta-barrel" evidence="5">
    <location>
        <begin position="282"/>
        <end position="324"/>
    </location>
</feature>
<accession>A0ABW0QLL7</accession>
<comment type="similarity">
    <text evidence="2">Belongs to the membrane fusion protein (MFP) (TC 8.A.1) family.</text>
</comment>
<dbReference type="Pfam" id="PF25917">
    <property type="entry name" value="BSH_RND"/>
    <property type="match status" value="1"/>
</dbReference>
<evidence type="ECO:0000313" key="7">
    <source>
        <dbReference type="Proteomes" id="UP001596114"/>
    </source>
</evidence>
<dbReference type="InterPro" id="IPR050739">
    <property type="entry name" value="MFP"/>
</dbReference>
<dbReference type="Proteomes" id="UP001596114">
    <property type="component" value="Unassembled WGS sequence"/>
</dbReference>
<proteinExistence type="inferred from homology"/>
<dbReference type="RefSeq" id="WP_377319469.1">
    <property type="nucleotide sequence ID" value="NZ_JBHSNF010000001.1"/>
</dbReference>
<dbReference type="Gene3D" id="2.40.30.170">
    <property type="match status" value="1"/>
</dbReference>
<keyword evidence="3" id="KW-1133">Transmembrane helix</keyword>
<name>A0ABW0QLL7_9GAMM</name>
<dbReference type="InterPro" id="IPR058792">
    <property type="entry name" value="Beta-barrel_RND_2"/>
</dbReference>
<evidence type="ECO:0000256" key="2">
    <source>
        <dbReference type="ARBA" id="ARBA00009477"/>
    </source>
</evidence>
<dbReference type="Pfam" id="PF25954">
    <property type="entry name" value="Beta-barrel_RND_2"/>
    <property type="match status" value="1"/>
</dbReference>
<evidence type="ECO:0000256" key="1">
    <source>
        <dbReference type="ARBA" id="ARBA00004196"/>
    </source>
</evidence>
<keyword evidence="3" id="KW-0812">Transmembrane</keyword>
<dbReference type="Gene3D" id="1.10.287.470">
    <property type="entry name" value="Helix hairpin bin"/>
    <property type="match status" value="1"/>
</dbReference>
<comment type="subcellular location">
    <subcellularLocation>
        <location evidence="1">Cell envelope</location>
    </subcellularLocation>
</comment>
<evidence type="ECO:0000256" key="3">
    <source>
        <dbReference type="SAM" id="Phobius"/>
    </source>
</evidence>